<evidence type="ECO:0000256" key="3">
    <source>
        <dbReference type="ARBA" id="ARBA00023274"/>
    </source>
</evidence>
<dbReference type="GO" id="GO:0003735">
    <property type="term" value="F:structural constituent of ribosome"/>
    <property type="evidence" value="ECO:0007669"/>
    <property type="project" value="InterPro"/>
</dbReference>
<accession>A0A9D4ZBN7</accession>
<keyword evidence="3" id="KW-0687">Ribonucleoprotein</keyword>
<dbReference type="InterPro" id="IPR000754">
    <property type="entry name" value="Ribosomal_uS9"/>
</dbReference>
<dbReference type="Proteomes" id="UP000886520">
    <property type="component" value="Chromosome 17"/>
</dbReference>
<dbReference type="Gene3D" id="3.30.230.10">
    <property type="match status" value="1"/>
</dbReference>
<evidence type="ECO:0000313" key="4">
    <source>
        <dbReference type="EMBL" id="KAI5066821.1"/>
    </source>
</evidence>
<dbReference type="GO" id="GO:0003723">
    <property type="term" value="F:RNA binding"/>
    <property type="evidence" value="ECO:0007669"/>
    <property type="project" value="TreeGrafter"/>
</dbReference>
<dbReference type="OrthoDB" id="186964at2759"/>
<evidence type="ECO:0000256" key="2">
    <source>
        <dbReference type="ARBA" id="ARBA00022980"/>
    </source>
</evidence>
<evidence type="ECO:0000256" key="1">
    <source>
        <dbReference type="ARBA" id="ARBA00005251"/>
    </source>
</evidence>
<comment type="similarity">
    <text evidence="1">Belongs to the universal ribosomal protein uS9 family.</text>
</comment>
<protein>
    <recommendedName>
        <fullName evidence="6">40S ribosomal protein S16</fullName>
    </recommendedName>
</protein>
<reference evidence="4" key="1">
    <citation type="submission" date="2021-01" db="EMBL/GenBank/DDBJ databases">
        <title>Adiantum capillus-veneris genome.</title>
        <authorList>
            <person name="Fang Y."/>
            <person name="Liao Q."/>
        </authorList>
    </citation>
    <scope>NUCLEOTIDE SEQUENCE</scope>
    <source>
        <strain evidence="4">H3</strain>
        <tissue evidence="4">Leaf</tissue>
    </source>
</reference>
<dbReference type="InterPro" id="IPR020568">
    <property type="entry name" value="Ribosomal_Su5_D2-typ_SF"/>
</dbReference>
<dbReference type="SUPFAM" id="SSF54211">
    <property type="entry name" value="Ribosomal protein S5 domain 2-like"/>
    <property type="match status" value="1"/>
</dbReference>
<dbReference type="GO" id="GO:0006412">
    <property type="term" value="P:translation"/>
    <property type="evidence" value="ECO:0007669"/>
    <property type="project" value="InterPro"/>
</dbReference>
<evidence type="ECO:0008006" key="6">
    <source>
        <dbReference type="Google" id="ProtNLM"/>
    </source>
</evidence>
<dbReference type="GO" id="GO:0000462">
    <property type="term" value="P:maturation of SSU-rRNA from tricistronic rRNA transcript (SSU-rRNA, 5.8S rRNA, LSU-rRNA)"/>
    <property type="evidence" value="ECO:0007669"/>
    <property type="project" value="TreeGrafter"/>
</dbReference>
<proteinExistence type="inferred from homology"/>
<keyword evidence="5" id="KW-1185">Reference proteome</keyword>
<dbReference type="PANTHER" id="PTHR21569">
    <property type="entry name" value="RIBOSOMAL PROTEIN S9"/>
    <property type="match status" value="1"/>
</dbReference>
<gene>
    <name evidence="4" type="ORF">GOP47_0017349</name>
</gene>
<keyword evidence="2" id="KW-0689">Ribosomal protein</keyword>
<sequence length="126" mass="14682">MAAAVESVQCFGRKKIVVAVCHCKQRRGLIKINGCLIELVEPEILRYKAFEPVLLLGWNRFAGIDMHIWKFVDEHSKKEIGDILIRWKLAEHNDLASAHSECINYKICSRRDHSKSCWNEKGDRRY</sequence>
<evidence type="ECO:0000313" key="5">
    <source>
        <dbReference type="Proteomes" id="UP000886520"/>
    </source>
</evidence>
<dbReference type="EMBL" id="JABFUD020000017">
    <property type="protein sequence ID" value="KAI5066821.1"/>
    <property type="molecule type" value="Genomic_DNA"/>
</dbReference>
<dbReference type="PANTHER" id="PTHR21569:SF16">
    <property type="entry name" value="RIBOSOMAL PROTEIN S16"/>
    <property type="match status" value="1"/>
</dbReference>
<organism evidence="4 5">
    <name type="scientific">Adiantum capillus-veneris</name>
    <name type="common">Maidenhair fern</name>
    <dbReference type="NCBI Taxonomy" id="13818"/>
    <lineage>
        <taxon>Eukaryota</taxon>
        <taxon>Viridiplantae</taxon>
        <taxon>Streptophyta</taxon>
        <taxon>Embryophyta</taxon>
        <taxon>Tracheophyta</taxon>
        <taxon>Polypodiopsida</taxon>
        <taxon>Polypodiidae</taxon>
        <taxon>Polypodiales</taxon>
        <taxon>Pteridineae</taxon>
        <taxon>Pteridaceae</taxon>
        <taxon>Vittarioideae</taxon>
        <taxon>Adiantum</taxon>
    </lineage>
</organism>
<dbReference type="GO" id="GO:0022627">
    <property type="term" value="C:cytosolic small ribosomal subunit"/>
    <property type="evidence" value="ECO:0007669"/>
    <property type="project" value="TreeGrafter"/>
</dbReference>
<name>A0A9D4ZBN7_ADICA</name>
<dbReference type="InterPro" id="IPR014721">
    <property type="entry name" value="Ribsml_uS5_D2-typ_fold_subgr"/>
</dbReference>
<comment type="caution">
    <text evidence="4">The sequence shown here is derived from an EMBL/GenBank/DDBJ whole genome shotgun (WGS) entry which is preliminary data.</text>
</comment>
<dbReference type="AlphaFoldDB" id="A0A9D4ZBN7"/>